<dbReference type="PROSITE" id="PS51186">
    <property type="entry name" value="GNAT"/>
    <property type="match status" value="1"/>
</dbReference>
<accession>A0ABT7EGD2</accession>
<keyword evidence="1" id="KW-0808">Transferase</keyword>
<dbReference type="InterPro" id="IPR000182">
    <property type="entry name" value="GNAT_dom"/>
</dbReference>
<feature type="domain" description="N-acetyltransferase" evidence="3">
    <location>
        <begin position="1"/>
        <end position="152"/>
    </location>
</feature>
<dbReference type="SUPFAM" id="SSF55729">
    <property type="entry name" value="Acyl-CoA N-acyltransferases (Nat)"/>
    <property type="match status" value="1"/>
</dbReference>
<organism evidence="4 5">
    <name type="scientific">Pseudoalteromonas obscura</name>
    <dbReference type="NCBI Taxonomy" id="3048491"/>
    <lineage>
        <taxon>Bacteria</taxon>
        <taxon>Pseudomonadati</taxon>
        <taxon>Pseudomonadota</taxon>
        <taxon>Gammaproteobacteria</taxon>
        <taxon>Alteromonadales</taxon>
        <taxon>Pseudoalteromonadaceae</taxon>
        <taxon>Pseudoalteromonas</taxon>
    </lineage>
</organism>
<dbReference type="InterPro" id="IPR050832">
    <property type="entry name" value="Bact_Acetyltransf"/>
</dbReference>
<dbReference type="Proteomes" id="UP001231915">
    <property type="component" value="Unassembled WGS sequence"/>
</dbReference>
<dbReference type="EMBL" id="JASJUT010000001">
    <property type="protein sequence ID" value="MDK2594095.1"/>
    <property type="molecule type" value="Genomic_DNA"/>
</dbReference>
<evidence type="ECO:0000256" key="2">
    <source>
        <dbReference type="ARBA" id="ARBA00023315"/>
    </source>
</evidence>
<proteinExistence type="predicted"/>
<name>A0ABT7EGD2_9GAMM</name>
<dbReference type="CDD" id="cd04301">
    <property type="entry name" value="NAT_SF"/>
    <property type="match status" value="1"/>
</dbReference>
<keyword evidence="5" id="KW-1185">Reference proteome</keyword>
<dbReference type="PANTHER" id="PTHR43877">
    <property type="entry name" value="AMINOALKYLPHOSPHONATE N-ACETYLTRANSFERASE-RELATED-RELATED"/>
    <property type="match status" value="1"/>
</dbReference>
<evidence type="ECO:0000256" key="1">
    <source>
        <dbReference type="ARBA" id="ARBA00022679"/>
    </source>
</evidence>
<dbReference type="PANTHER" id="PTHR43877:SF5">
    <property type="entry name" value="BLL8307 PROTEIN"/>
    <property type="match status" value="1"/>
</dbReference>
<protein>
    <submittedName>
        <fullName evidence="4">GNAT family N-acetyltransferase</fullName>
    </submittedName>
</protein>
<evidence type="ECO:0000259" key="3">
    <source>
        <dbReference type="PROSITE" id="PS51186"/>
    </source>
</evidence>
<dbReference type="InterPro" id="IPR016181">
    <property type="entry name" value="Acyl_CoA_acyltransferase"/>
</dbReference>
<dbReference type="RefSeq" id="WP_284136332.1">
    <property type="nucleotide sequence ID" value="NZ_JASJUT010000001.1"/>
</dbReference>
<evidence type="ECO:0000313" key="5">
    <source>
        <dbReference type="Proteomes" id="UP001231915"/>
    </source>
</evidence>
<dbReference type="Gene3D" id="3.40.630.30">
    <property type="match status" value="1"/>
</dbReference>
<comment type="caution">
    <text evidence="4">The sequence shown here is derived from an EMBL/GenBank/DDBJ whole genome shotgun (WGS) entry which is preliminary data.</text>
</comment>
<gene>
    <name evidence="4" type="ORF">QNM18_03295</name>
</gene>
<dbReference type="Pfam" id="PF00583">
    <property type="entry name" value="Acetyltransf_1"/>
    <property type="match status" value="1"/>
</dbReference>
<keyword evidence="2" id="KW-0012">Acyltransferase</keyword>
<evidence type="ECO:0000313" key="4">
    <source>
        <dbReference type="EMBL" id="MDK2594095.1"/>
    </source>
</evidence>
<sequence length="156" mass="17475">MQFVQLHSQSAGLAELFEEIDLLMNSLYPAEANDLVPISEIDSPQTYIIGHYDNGELVACGSFVLKEDIGVYAELKRIYVKPSQRGKGMAKAILEHLIMQTKRKKVREIKLETGDQQTAAIKLYESFGFRHCGAFGQYNAEPSSVFMQLALDDGQQ</sequence>
<reference evidence="4 5" key="1">
    <citation type="submission" date="2023-05" db="EMBL/GenBank/DDBJ databases">
        <title>Pseudoalteromonas ardens sp. nov., Pseudoalteromonas obscura sp. nov., and Pseudoalteromonas umbrosa sp. nov., isolated from the coral Montipora capitata.</title>
        <authorList>
            <person name="Thomas E.M."/>
            <person name="Smith E.M."/>
            <person name="Papke E."/>
            <person name="Shlafstein M.D."/>
            <person name="Oline D.K."/>
            <person name="Videau P."/>
            <person name="Saw J.H."/>
            <person name="Strangman W.K."/>
            <person name="Ushijima B."/>
        </authorList>
    </citation>
    <scope>NUCLEOTIDE SEQUENCE [LARGE SCALE GENOMIC DNA]</scope>
    <source>
        <strain evidence="4 5">P94</strain>
    </source>
</reference>